<proteinExistence type="predicted"/>
<evidence type="ECO:0000259" key="1">
    <source>
        <dbReference type="Pfam" id="PF19087"/>
    </source>
</evidence>
<comment type="caution">
    <text evidence="2">The sequence shown here is derived from an EMBL/GenBank/DDBJ whole genome shotgun (WGS) entry which is preliminary data.</text>
</comment>
<protein>
    <recommendedName>
        <fullName evidence="1">DUF5776 domain-containing protein</fullName>
    </recommendedName>
</protein>
<sequence>KPRINRPMFVVTDYAKSKAGNLRYVVRDVNHHSKTAGKTGYITADYAFVRPVYYHSSHKTLTIINPRGVNEYKNKNLTGKVKNFKQGTQLKVKGFAKHNLTTRYLLSNGHYITGNRKLVIAGSQKQPKQIKVKKAIYRYNNA</sequence>
<dbReference type="STRING" id="797516.HMPREF9104_02613"/>
<gene>
    <name evidence="2" type="ORF">HMPREF9104_02613</name>
</gene>
<reference evidence="2 3" key="1">
    <citation type="submission" date="2011-09" db="EMBL/GenBank/DDBJ databases">
        <authorList>
            <person name="Weinstock G."/>
            <person name="Sodergren E."/>
            <person name="Clifton S."/>
            <person name="Fulton L."/>
            <person name="Fulton B."/>
            <person name="Courtney L."/>
            <person name="Fronick C."/>
            <person name="Harrison M."/>
            <person name="Strong C."/>
            <person name="Farmer C."/>
            <person name="Delahaunty K."/>
            <person name="Markovic C."/>
            <person name="Hall O."/>
            <person name="Minx P."/>
            <person name="Tomlinson C."/>
            <person name="Mitreva M."/>
            <person name="Hou S."/>
            <person name="Chen J."/>
            <person name="Wollam A."/>
            <person name="Pepin K.H."/>
            <person name="Johnson M."/>
            <person name="Bhonagiri V."/>
            <person name="Zhang X."/>
            <person name="Suruliraj S."/>
            <person name="Warren W."/>
            <person name="Chinwalla A."/>
            <person name="Mardis E.R."/>
            <person name="Wilson R.K."/>
        </authorList>
    </citation>
    <scope>NUCLEOTIDE SEQUENCE [LARGE SCALE GENOMIC DNA]</scope>
    <source>
        <strain evidence="2 3">F0435</strain>
    </source>
</reference>
<dbReference type="InterPro" id="IPR044081">
    <property type="entry name" value="DUF5776"/>
</dbReference>
<evidence type="ECO:0000313" key="3">
    <source>
        <dbReference type="Proteomes" id="UP000005025"/>
    </source>
</evidence>
<evidence type="ECO:0000313" key="2">
    <source>
        <dbReference type="EMBL" id="EHO49325.1"/>
    </source>
</evidence>
<accession>H1LJ21</accession>
<dbReference type="Pfam" id="PF19087">
    <property type="entry name" value="DUF5776"/>
    <property type="match status" value="1"/>
</dbReference>
<dbReference type="Proteomes" id="UP000005025">
    <property type="component" value="Unassembled WGS sequence"/>
</dbReference>
<dbReference type="HOGENOM" id="CLU_160621_0_0_9"/>
<feature type="domain" description="DUF5776" evidence="1">
    <location>
        <begin position="53"/>
        <end position="119"/>
    </location>
</feature>
<dbReference type="RefSeq" id="WP_008857764.1">
    <property type="nucleotide sequence ID" value="NZ_JH591053.1"/>
</dbReference>
<feature type="non-terminal residue" evidence="2">
    <location>
        <position position="1"/>
    </location>
</feature>
<organism evidence="2 3">
    <name type="scientific">Lentilactobacillus kisonensis F0435</name>
    <dbReference type="NCBI Taxonomy" id="797516"/>
    <lineage>
        <taxon>Bacteria</taxon>
        <taxon>Bacillati</taxon>
        <taxon>Bacillota</taxon>
        <taxon>Bacilli</taxon>
        <taxon>Lactobacillales</taxon>
        <taxon>Lactobacillaceae</taxon>
        <taxon>Lentilactobacillus</taxon>
    </lineage>
</organism>
<feature type="non-terminal residue" evidence="2">
    <location>
        <position position="142"/>
    </location>
</feature>
<dbReference type="EMBL" id="AGRJ01000225">
    <property type="protein sequence ID" value="EHO49325.1"/>
    <property type="molecule type" value="Genomic_DNA"/>
</dbReference>
<name>H1LJ21_9LACO</name>
<dbReference type="AlphaFoldDB" id="H1LJ21"/>